<evidence type="ECO:0000256" key="8">
    <source>
        <dbReference type="ARBA" id="ARBA00022824"/>
    </source>
</evidence>
<dbReference type="Proteomes" id="UP000546235">
    <property type="component" value="Unassembled WGS sequence"/>
</dbReference>
<dbReference type="EMBL" id="VZSB01000985">
    <property type="protein sequence ID" value="NWX00034.1"/>
    <property type="molecule type" value="Genomic_DNA"/>
</dbReference>
<gene>
    <name evidence="15" type="primary">Psmf1</name>
    <name evidence="15" type="ORF">CALNIC_R01947</name>
</gene>
<comment type="caution">
    <text evidence="15">The sequence shown here is derived from an EMBL/GenBank/DDBJ whole genome shotgun (WGS) entry which is preliminary data.</text>
</comment>
<dbReference type="GO" id="GO:0005783">
    <property type="term" value="C:endoplasmic reticulum"/>
    <property type="evidence" value="ECO:0007669"/>
    <property type="project" value="UniProtKB-SubCell"/>
</dbReference>
<comment type="similarity">
    <text evidence="3">Belongs to the proteasome inhibitor PI31 family.</text>
</comment>
<evidence type="ECO:0000256" key="9">
    <source>
        <dbReference type="ARBA" id="ARBA00022942"/>
    </source>
</evidence>
<proteinExistence type="inferred from homology"/>
<evidence type="ECO:0000313" key="16">
    <source>
        <dbReference type="Proteomes" id="UP000546235"/>
    </source>
</evidence>
<keyword evidence="10" id="KW-0007">Acetylation</keyword>
<evidence type="ECO:0000256" key="3">
    <source>
        <dbReference type="ARBA" id="ARBA00006405"/>
    </source>
</evidence>
<dbReference type="InterPro" id="IPR045128">
    <property type="entry name" value="PI31-like"/>
</dbReference>
<protein>
    <recommendedName>
        <fullName evidence="4">Proteasome inhibitor PI31 subunit</fullName>
    </recommendedName>
</protein>
<dbReference type="Gene3D" id="3.40.1000.30">
    <property type="match status" value="1"/>
</dbReference>
<dbReference type="GO" id="GO:0070628">
    <property type="term" value="F:proteasome binding"/>
    <property type="evidence" value="ECO:0007669"/>
    <property type="project" value="InterPro"/>
</dbReference>
<evidence type="ECO:0000256" key="2">
    <source>
        <dbReference type="ARBA" id="ARBA00004496"/>
    </source>
</evidence>
<evidence type="ECO:0000256" key="10">
    <source>
        <dbReference type="ARBA" id="ARBA00022990"/>
    </source>
</evidence>
<feature type="non-terminal residue" evidence="15">
    <location>
        <position position="1"/>
    </location>
</feature>
<dbReference type="InterPro" id="IPR013886">
    <property type="entry name" value="PI31_Prot_C"/>
</dbReference>
<evidence type="ECO:0000259" key="14">
    <source>
        <dbReference type="Pfam" id="PF11566"/>
    </source>
</evidence>
<dbReference type="PANTHER" id="PTHR13266">
    <property type="entry name" value="PROTEASOME INHIBITOR"/>
    <property type="match status" value="1"/>
</dbReference>
<dbReference type="AlphaFoldDB" id="A0A7K6SNV8"/>
<evidence type="ECO:0000256" key="5">
    <source>
        <dbReference type="ARBA" id="ARBA00022481"/>
    </source>
</evidence>
<evidence type="ECO:0000256" key="11">
    <source>
        <dbReference type="ARBA" id="ARBA00024805"/>
    </source>
</evidence>
<dbReference type="GO" id="GO:0004866">
    <property type="term" value="F:endopeptidase inhibitor activity"/>
    <property type="evidence" value="ECO:0007669"/>
    <property type="project" value="InterPro"/>
</dbReference>
<keyword evidence="8" id="KW-0256">Endoplasmic reticulum</keyword>
<evidence type="ECO:0000256" key="1">
    <source>
        <dbReference type="ARBA" id="ARBA00004240"/>
    </source>
</evidence>
<feature type="domain" description="PI31 proteasome regulator N-terminal" evidence="14">
    <location>
        <begin position="13"/>
        <end position="144"/>
    </location>
</feature>
<keyword evidence="5" id="KW-0488">Methylation</keyword>
<dbReference type="InterPro" id="IPR021625">
    <property type="entry name" value="PI31_Prot_N"/>
</dbReference>
<feature type="region of interest" description="Disordered" evidence="12">
    <location>
        <begin position="142"/>
        <end position="275"/>
    </location>
</feature>
<evidence type="ECO:0000256" key="4">
    <source>
        <dbReference type="ARBA" id="ARBA00015575"/>
    </source>
</evidence>
<evidence type="ECO:0000313" key="15">
    <source>
        <dbReference type="EMBL" id="NWX00034.1"/>
    </source>
</evidence>
<accession>A0A7K6SNV8</accession>
<dbReference type="Pfam" id="PF08577">
    <property type="entry name" value="PI31_Prot_C"/>
    <property type="match status" value="1"/>
</dbReference>
<dbReference type="FunFam" id="3.40.1000.30:FF:000002">
    <property type="entry name" value="Proteasome inhibitor PI31 subunit"/>
    <property type="match status" value="1"/>
</dbReference>
<dbReference type="GO" id="GO:0043161">
    <property type="term" value="P:proteasome-mediated ubiquitin-dependent protein catabolic process"/>
    <property type="evidence" value="ECO:0007669"/>
    <property type="project" value="InterPro"/>
</dbReference>
<evidence type="ECO:0000256" key="6">
    <source>
        <dbReference type="ARBA" id="ARBA00022490"/>
    </source>
</evidence>
<dbReference type="Pfam" id="PF11566">
    <property type="entry name" value="PI31_Prot_N"/>
    <property type="match status" value="1"/>
</dbReference>
<feature type="domain" description="PI31 proteasome regulator C-terminal" evidence="13">
    <location>
        <begin position="180"/>
        <end position="252"/>
    </location>
</feature>
<organism evidence="15 16">
    <name type="scientific">Caloenas nicobarica</name>
    <name type="common">Nicobar pigeon</name>
    <dbReference type="NCBI Taxonomy" id="187106"/>
    <lineage>
        <taxon>Eukaryota</taxon>
        <taxon>Metazoa</taxon>
        <taxon>Chordata</taxon>
        <taxon>Craniata</taxon>
        <taxon>Vertebrata</taxon>
        <taxon>Euteleostomi</taxon>
        <taxon>Archelosauria</taxon>
        <taxon>Archosauria</taxon>
        <taxon>Dinosauria</taxon>
        <taxon>Saurischia</taxon>
        <taxon>Theropoda</taxon>
        <taxon>Coelurosauria</taxon>
        <taxon>Aves</taxon>
        <taxon>Neognathae</taxon>
        <taxon>Neoaves</taxon>
        <taxon>Columbimorphae</taxon>
        <taxon>Columbiformes</taxon>
        <taxon>Columbidae</taxon>
        <taxon>Caloenas</taxon>
    </lineage>
</organism>
<keyword evidence="9" id="KW-0647">Proteasome</keyword>
<keyword evidence="6" id="KW-0963">Cytoplasm</keyword>
<dbReference type="GO" id="GO:0000502">
    <property type="term" value="C:proteasome complex"/>
    <property type="evidence" value="ECO:0007669"/>
    <property type="project" value="UniProtKB-KW"/>
</dbReference>
<name>A0A7K6SNV8_CALNI</name>
<comment type="function">
    <text evidence="11">Plays an important role in control of proteasome function. Inhibits the hydrolysis of protein and peptide substrates by the 20S proteasome. Also inhibits the activation of the proteasome by the proteasome regulatory proteins PA700 and PA28.</text>
</comment>
<evidence type="ECO:0000259" key="13">
    <source>
        <dbReference type="Pfam" id="PF08577"/>
    </source>
</evidence>
<comment type="subcellular location">
    <subcellularLocation>
        <location evidence="2">Cytoplasm</location>
    </subcellularLocation>
    <subcellularLocation>
        <location evidence="1">Endoplasmic reticulum</location>
    </subcellularLocation>
</comment>
<evidence type="ECO:0000256" key="12">
    <source>
        <dbReference type="SAM" id="MobiDB-lite"/>
    </source>
</evidence>
<feature type="compositionally biased region" description="Basic and acidic residues" evidence="12">
    <location>
        <begin position="147"/>
        <end position="174"/>
    </location>
</feature>
<reference evidence="15 16" key="1">
    <citation type="submission" date="2019-09" db="EMBL/GenBank/DDBJ databases">
        <title>Bird 10,000 Genomes (B10K) Project - Family phase.</title>
        <authorList>
            <person name="Zhang G."/>
        </authorList>
    </citation>
    <scope>NUCLEOTIDE SEQUENCE [LARGE SCALE GENOMIC DNA]</scope>
    <source>
        <strain evidence="15">OUT-0007</strain>
        <tissue evidence="15">Blood</tissue>
    </source>
</reference>
<keyword evidence="16" id="KW-1185">Reference proteome</keyword>
<evidence type="ECO:0000256" key="7">
    <source>
        <dbReference type="ARBA" id="ARBA00022553"/>
    </source>
</evidence>
<keyword evidence="7" id="KW-0597">Phosphoprotein</keyword>
<sequence>MAGLELLYAWARAAVSRPQDALICGVHWELVRHGYRCLGAGDQPGPDEKKSELLPTGWEANKEVYTLRYKSTDDARELLLKAIMVEDSMILNVMDRSTQKVADVTLSVADYINPEHLDDFHKVYKNTEELRTRIVSGIIAPLGAPAEKAKEEPEPESEPERKDPDLSRDSDHLRVPPRQPAGTRAPSWPSPASPFAVGGEDLDPFGGRSGGMILDPLRSGFPQRGIDPSSGIPGRLPPGAVPPGARFDPFGPLGAGRAGPDPDHLPPPGYDDMFM</sequence>
<feature type="non-terminal residue" evidence="15">
    <location>
        <position position="275"/>
    </location>
</feature>
<dbReference type="PANTHER" id="PTHR13266:SF1">
    <property type="entry name" value="PROTEASOME INHIBITOR PI31 SUBUNIT"/>
    <property type="match status" value="1"/>
</dbReference>